<sequence>MPQPFVCGVGRLDGQIGPSTFVEIDGKDWHDDPLAFETDRERDLLVAIKNGRTLRFSSAFFRKRWGLCLNAMVTALEDDYLRTPSTAFPPFPERLTRVRRRVG</sequence>
<reference evidence="1 2" key="1">
    <citation type="submission" date="2019-03" db="EMBL/GenBank/DDBJ databases">
        <title>Genomics of glacier-inhabiting Cryobacterium strains.</title>
        <authorList>
            <person name="Liu Q."/>
            <person name="Xin Y.-H."/>
        </authorList>
    </citation>
    <scope>NUCLEOTIDE SEQUENCE [LARGE SCALE GENOMIC DNA]</scope>
    <source>
        <strain evidence="1 2">TMT4-23</strain>
    </source>
</reference>
<dbReference type="RefSeq" id="WP_134361798.1">
    <property type="nucleotide sequence ID" value="NZ_SOGJ01000004.1"/>
</dbReference>
<protein>
    <recommendedName>
        <fullName evidence="3">DUF559 domain-containing protein</fullName>
    </recommendedName>
</protein>
<keyword evidence="2" id="KW-1185">Reference proteome</keyword>
<proteinExistence type="predicted"/>
<evidence type="ECO:0008006" key="3">
    <source>
        <dbReference type="Google" id="ProtNLM"/>
    </source>
</evidence>
<accession>A0ABY2JA36</accession>
<organism evidence="1 2">
    <name type="scientific">Cryobacterium breve</name>
    <dbReference type="NCBI Taxonomy" id="1259258"/>
    <lineage>
        <taxon>Bacteria</taxon>
        <taxon>Bacillati</taxon>
        <taxon>Actinomycetota</taxon>
        <taxon>Actinomycetes</taxon>
        <taxon>Micrococcales</taxon>
        <taxon>Microbacteriaceae</taxon>
        <taxon>Cryobacterium</taxon>
    </lineage>
</organism>
<dbReference type="Proteomes" id="UP000298355">
    <property type="component" value="Unassembled WGS sequence"/>
</dbReference>
<name>A0ABY2JA36_9MICO</name>
<evidence type="ECO:0000313" key="1">
    <source>
        <dbReference type="EMBL" id="TFD01815.1"/>
    </source>
</evidence>
<evidence type="ECO:0000313" key="2">
    <source>
        <dbReference type="Proteomes" id="UP000298355"/>
    </source>
</evidence>
<gene>
    <name evidence="1" type="ORF">E3O65_00485</name>
</gene>
<comment type="caution">
    <text evidence="1">The sequence shown here is derived from an EMBL/GenBank/DDBJ whole genome shotgun (WGS) entry which is preliminary data.</text>
</comment>
<dbReference type="EMBL" id="SOGJ01000004">
    <property type="protein sequence ID" value="TFD01815.1"/>
    <property type="molecule type" value="Genomic_DNA"/>
</dbReference>